<keyword evidence="1" id="KW-0175">Coiled coil</keyword>
<name>A0A3N4LBX3_9PEZI</name>
<evidence type="ECO:0000313" key="3">
    <source>
        <dbReference type="Proteomes" id="UP000267821"/>
    </source>
</evidence>
<evidence type="ECO:0000256" key="1">
    <source>
        <dbReference type="SAM" id="Coils"/>
    </source>
</evidence>
<accession>A0A3N4LBX3</accession>
<reference evidence="2 3" key="1">
    <citation type="journal article" date="2018" name="Nat. Ecol. Evol.">
        <title>Pezizomycetes genomes reveal the molecular basis of ectomycorrhizal truffle lifestyle.</title>
        <authorList>
            <person name="Murat C."/>
            <person name="Payen T."/>
            <person name="Noel B."/>
            <person name="Kuo A."/>
            <person name="Morin E."/>
            <person name="Chen J."/>
            <person name="Kohler A."/>
            <person name="Krizsan K."/>
            <person name="Balestrini R."/>
            <person name="Da Silva C."/>
            <person name="Montanini B."/>
            <person name="Hainaut M."/>
            <person name="Levati E."/>
            <person name="Barry K.W."/>
            <person name="Belfiori B."/>
            <person name="Cichocki N."/>
            <person name="Clum A."/>
            <person name="Dockter R.B."/>
            <person name="Fauchery L."/>
            <person name="Guy J."/>
            <person name="Iotti M."/>
            <person name="Le Tacon F."/>
            <person name="Lindquist E.A."/>
            <person name="Lipzen A."/>
            <person name="Malagnac F."/>
            <person name="Mello A."/>
            <person name="Molinier V."/>
            <person name="Miyauchi S."/>
            <person name="Poulain J."/>
            <person name="Riccioni C."/>
            <person name="Rubini A."/>
            <person name="Sitrit Y."/>
            <person name="Splivallo R."/>
            <person name="Traeger S."/>
            <person name="Wang M."/>
            <person name="Zifcakova L."/>
            <person name="Wipf D."/>
            <person name="Zambonelli A."/>
            <person name="Paolocci F."/>
            <person name="Nowrousian M."/>
            <person name="Ottonello S."/>
            <person name="Baldrian P."/>
            <person name="Spatafora J.W."/>
            <person name="Henrissat B."/>
            <person name="Nagy L.G."/>
            <person name="Aury J.M."/>
            <person name="Wincker P."/>
            <person name="Grigoriev I.V."/>
            <person name="Bonfante P."/>
            <person name="Martin F.M."/>
        </authorList>
    </citation>
    <scope>NUCLEOTIDE SEQUENCE [LARGE SCALE GENOMIC DNA]</scope>
    <source>
        <strain evidence="2 3">ATCC MYA-4762</strain>
    </source>
</reference>
<dbReference type="Proteomes" id="UP000267821">
    <property type="component" value="Unassembled WGS sequence"/>
</dbReference>
<proteinExistence type="predicted"/>
<dbReference type="AlphaFoldDB" id="A0A3N4LBX3"/>
<keyword evidence="3" id="KW-1185">Reference proteome</keyword>
<dbReference type="EMBL" id="ML121572">
    <property type="protein sequence ID" value="RPB20394.1"/>
    <property type="molecule type" value="Genomic_DNA"/>
</dbReference>
<organism evidence="2 3">
    <name type="scientific">Terfezia boudieri ATCC MYA-4762</name>
    <dbReference type="NCBI Taxonomy" id="1051890"/>
    <lineage>
        <taxon>Eukaryota</taxon>
        <taxon>Fungi</taxon>
        <taxon>Dikarya</taxon>
        <taxon>Ascomycota</taxon>
        <taxon>Pezizomycotina</taxon>
        <taxon>Pezizomycetes</taxon>
        <taxon>Pezizales</taxon>
        <taxon>Pezizaceae</taxon>
        <taxon>Terfezia</taxon>
    </lineage>
</organism>
<gene>
    <name evidence="2" type="ORF">L211DRAFT_893443</name>
</gene>
<sequence>MDRLIELRRRLEKYASKSKLTKEASNLQLEAEGLRAALASCITQQRQTVSDLVQTITRELSLLEQDTQTRNNTVTDMNMDLKRIQGKNAEQERQLETELQNTIKDFVEGKIVKKLPTLGKQVDEVLNLIEKVRIDLNDAELGFKWLEEVRTSVENIGRYIEGWGA</sequence>
<evidence type="ECO:0000313" key="2">
    <source>
        <dbReference type="EMBL" id="RPB20394.1"/>
    </source>
</evidence>
<feature type="coiled-coil region" evidence="1">
    <location>
        <begin position="74"/>
        <end position="101"/>
    </location>
</feature>
<protein>
    <submittedName>
        <fullName evidence="2">Uncharacterized protein</fullName>
    </submittedName>
</protein>
<dbReference type="InParanoid" id="A0A3N4LBX3"/>